<dbReference type="PROSITE" id="PS50089">
    <property type="entry name" value="ZF_RING_2"/>
    <property type="match status" value="1"/>
</dbReference>
<dbReference type="Proteomes" id="UP001056012">
    <property type="component" value="Chromosome 4"/>
</dbReference>
<evidence type="ECO:0000256" key="2">
    <source>
        <dbReference type="ARBA" id="ARBA00004123"/>
    </source>
</evidence>
<dbReference type="Pfam" id="PF13923">
    <property type="entry name" value="zf-C3HC4_2"/>
    <property type="match status" value="1"/>
</dbReference>
<feature type="compositionally biased region" description="Basic and acidic residues" evidence="17">
    <location>
        <begin position="45"/>
        <end position="55"/>
    </location>
</feature>
<name>A0A9Q9DSJ3_CURCL</name>
<evidence type="ECO:0000256" key="8">
    <source>
        <dbReference type="ARBA" id="ARBA00022786"/>
    </source>
</evidence>
<evidence type="ECO:0000259" key="18">
    <source>
        <dbReference type="PROSITE" id="PS50089"/>
    </source>
</evidence>
<evidence type="ECO:0000256" key="15">
    <source>
        <dbReference type="RuleBase" id="RU365038"/>
    </source>
</evidence>
<feature type="domain" description="C2H2-type" evidence="19">
    <location>
        <begin position="733"/>
        <end position="752"/>
    </location>
</feature>
<sequence length="752" mass="83858">MRLEARTVAPPSLDAVKMEDRKRPITDDAAPPAKRQAVTVNGARSHPDADLPWKDDLEVRPPDHRLSSFSVPAHAPADTATLQAFQKDAILRQMREYKREKATVESQLSELESRTKHHDAHLRTIDAWFDQLIDEIKLRGADQLPASSGSSESAPSVPTSLLGEDNDMFKQHLSKRREKILASLSQLFAKLPAASPEVTQLQQKLSELLASEKDHVIRLQQVATEKEQLSDRLDTATHRYLVAEKKLDRLKSAQVQKLEQQAVGNSASAKEEAPSASNGTEAVNGNSPGPISEELETAKNQALAEAAKRKEHLEQMEHENKKLTEEVTALKVKLTGLSDDDYAKTDLFKAIKSQHEDVIKRINNLEAQNISLREEAQKSQAERTAYRIKVDEEVRTTLAEHASHVSQAEANCARIRNARDELVCKNNVLEVSHKDSKESIEQSKQLVSACDSRIAALESECERLRLQIAEQQASLGQQSSELDDLTPEQLRAKVLKLESQAKILSNELPAMEAAWKKAQAIASKKIAEIATWEENIAKAHADKAKADQKFFAAMKTKGELEQQIRILRAQSTKATEVVAQLKEADSLSRSLVDKLEKQTAEMRSQMDELSIQHRQLQQKVNENAITSEGQVSQIAELKKLVEAKDATCLAAKHAQRESETERDKLAAQVAGLEKQVQIYKKKSTANQSSEVSTMELLIQCQICKSKLKNTVIKTCGHMFCDQCVQDRLTNRARKCPNCGKAFGSNDTMRVHL</sequence>
<evidence type="ECO:0000256" key="12">
    <source>
        <dbReference type="ARBA" id="ARBA00023242"/>
    </source>
</evidence>
<dbReference type="CDD" id="cd16499">
    <property type="entry name" value="RING-HC_Bre1-like"/>
    <property type="match status" value="1"/>
</dbReference>
<dbReference type="Gene3D" id="3.30.40.10">
    <property type="entry name" value="Zinc/RING finger domain, C3HC4 (zinc finger)"/>
    <property type="match status" value="1"/>
</dbReference>
<dbReference type="InterPro" id="IPR001841">
    <property type="entry name" value="Znf_RING"/>
</dbReference>
<dbReference type="GO" id="GO:0008270">
    <property type="term" value="F:zinc ion binding"/>
    <property type="evidence" value="ECO:0007669"/>
    <property type="project" value="UniProtKB-KW"/>
</dbReference>
<evidence type="ECO:0000313" key="21">
    <source>
        <dbReference type="Proteomes" id="UP001056012"/>
    </source>
</evidence>
<feature type="domain" description="RING-type" evidence="18">
    <location>
        <begin position="700"/>
        <end position="738"/>
    </location>
</feature>
<evidence type="ECO:0000256" key="6">
    <source>
        <dbReference type="ARBA" id="ARBA00022723"/>
    </source>
</evidence>
<dbReference type="InterPro" id="IPR017907">
    <property type="entry name" value="Znf_RING_CS"/>
</dbReference>
<dbReference type="PANTHER" id="PTHR23163:SF0">
    <property type="entry name" value="E3 UBIQUITIN-PROTEIN LIGASE BRE1"/>
    <property type="match status" value="1"/>
</dbReference>
<dbReference type="EC" id="2.3.2.27" evidence="15"/>
<dbReference type="GO" id="GO:0006325">
    <property type="term" value="P:chromatin organization"/>
    <property type="evidence" value="ECO:0007669"/>
    <property type="project" value="UniProtKB-KW"/>
</dbReference>
<dbReference type="Pfam" id="PF08647">
    <property type="entry name" value="BRE1"/>
    <property type="match status" value="1"/>
</dbReference>
<feature type="coiled-coil region" evidence="16">
    <location>
        <begin position="655"/>
        <end position="682"/>
    </location>
</feature>
<feature type="compositionally biased region" description="Polar residues" evidence="17">
    <location>
        <begin position="278"/>
        <end position="289"/>
    </location>
</feature>
<dbReference type="VEuPathDB" id="FungiDB:yc1106_05972"/>
<keyword evidence="10 15" id="KW-0156">Chromatin regulator</keyword>
<keyword evidence="7 14" id="KW-0863">Zinc-finger</keyword>
<dbReference type="OrthoDB" id="654191at2759"/>
<comment type="subcellular location">
    <subcellularLocation>
        <location evidence="2 15">Nucleus</location>
    </subcellularLocation>
</comment>
<evidence type="ECO:0000256" key="10">
    <source>
        <dbReference type="ARBA" id="ARBA00022853"/>
    </source>
</evidence>
<dbReference type="GO" id="GO:0016567">
    <property type="term" value="P:protein ubiquitination"/>
    <property type="evidence" value="ECO:0007669"/>
    <property type="project" value="UniProtKB-UniRule"/>
</dbReference>
<keyword evidence="6 15" id="KW-0479">Metal-binding</keyword>
<dbReference type="InterPro" id="IPR013087">
    <property type="entry name" value="Znf_C2H2_type"/>
</dbReference>
<dbReference type="PANTHER" id="PTHR23163">
    <property type="entry name" value="RING FINGER PROTEIN-RELATED"/>
    <property type="match status" value="1"/>
</dbReference>
<evidence type="ECO:0000256" key="14">
    <source>
        <dbReference type="PROSITE-ProRule" id="PRU00042"/>
    </source>
</evidence>
<evidence type="ECO:0000256" key="5">
    <source>
        <dbReference type="ARBA" id="ARBA00022679"/>
    </source>
</evidence>
<evidence type="ECO:0000313" key="20">
    <source>
        <dbReference type="EMBL" id="USP78698.1"/>
    </source>
</evidence>
<comment type="similarity">
    <text evidence="4 15">Belongs to the BRE1 family.</text>
</comment>
<evidence type="ECO:0000256" key="13">
    <source>
        <dbReference type="ARBA" id="ARBA00059679"/>
    </source>
</evidence>
<evidence type="ECO:0000259" key="19">
    <source>
        <dbReference type="PROSITE" id="PS50157"/>
    </source>
</evidence>
<keyword evidence="5 15" id="KW-0808">Transferase</keyword>
<feature type="coiled-coil region" evidence="16">
    <location>
        <begin position="299"/>
        <end position="474"/>
    </location>
</feature>
<feature type="region of interest" description="Disordered" evidence="17">
    <location>
        <begin position="1"/>
        <end position="55"/>
    </location>
</feature>
<evidence type="ECO:0000256" key="4">
    <source>
        <dbReference type="ARBA" id="ARBA00005555"/>
    </source>
</evidence>
<feature type="compositionally biased region" description="Low complexity" evidence="17">
    <location>
        <begin position="145"/>
        <end position="160"/>
    </location>
</feature>
<keyword evidence="12 15" id="KW-0539">Nucleus</keyword>
<feature type="region of interest" description="Disordered" evidence="17">
    <location>
        <begin position="261"/>
        <end position="293"/>
    </location>
</feature>
<dbReference type="Pfam" id="PF26095">
    <property type="entry name" value="CC_Bre1"/>
    <property type="match status" value="1"/>
</dbReference>
<reference evidence="20" key="1">
    <citation type="submission" date="2021-12" db="EMBL/GenBank/DDBJ databases">
        <title>Curvularia clavata genome.</title>
        <authorList>
            <person name="Cao Y."/>
        </authorList>
    </citation>
    <scope>NUCLEOTIDE SEQUENCE</scope>
    <source>
        <strain evidence="20">Yc1106</strain>
    </source>
</reference>
<dbReference type="GO" id="GO:0005634">
    <property type="term" value="C:nucleus"/>
    <property type="evidence" value="ECO:0007669"/>
    <property type="project" value="UniProtKB-SubCell"/>
</dbReference>
<dbReference type="GO" id="GO:0061630">
    <property type="term" value="F:ubiquitin protein ligase activity"/>
    <property type="evidence" value="ECO:0007669"/>
    <property type="project" value="UniProtKB-EC"/>
</dbReference>
<gene>
    <name evidence="20" type="ORF">yc1106_05972</name>
</gene>
<feature type="coiled-coil region" evidence="16">
    <location>
        <begin position="219"/>
        <end position="246"/>
    </location>
</feature>
<dbReference type="PROSITE" id="PS00518">
    <property type="entry name" value="ZF_RING_1"/>
    <property type="match status" value="1"/>
</dbReference>
<evidence type="ECO:0000256" key="3">
    <source>
        <dbReference type="ARBA" id="ARBA00004906"/>
    </source>
</evidence>
<evidence type="ECO:0000256" key="16">
    <source>
        <dbReference type="SAM" id="Coils"/>
    </source>
</evidence>
<keyword evidence="9 15" id="KW-0862">Zinc</keyword>
<proteinExistence type="inferred from homology"/>
<dbReference type="PROSITE" id="PS50157">
    <property type="entry name" value="ZINC_FINGER_C2H2_2"/>
    <property type="match status" value="1"/>
</dbReference>
<evidence type="ECO:0000256" key="11">
    <source>
        <dbReference type="ARBA" id="ARBA00023054"/>
    </source>
</evidence>
<comment type="catalytic activity">
    <reaction evidence="1 15">
        <text>S-ubiquitinyl-[E2 ubiquitin-conjugating enzyme]-L-cysteine + [acceptor protein]-L-lysine = [E2 ubiquitin-conjugating enzyme]-L-cysteine + N(6)-ubiquitinyl-[acceptor protein]-L-lysine.</text>
        <dbReference type="EC" id="2.3.2.27"/>
    </reaction>
</comment>
<evidence type="ECO:0000256" key="17">
    <source>
        <dbReference type="SAM" id="MobiDB-lite"/>
    </source>
</evidence>
<keyword evidence="21" id="KW-1185">Reference proteome</keyword>
<feature type="compositionally biased region" description="Basic and acidic residues" evidence="17">
    <location>
        <begin position="16"/>
        <end position="26"/>
    </location>
</feature>
<feature type="coiled-coil region" evidence="16">
    <location>
        <begin position="87"/>
        <end position="114"/>
    </location>
</feature>
<dbReference type="EMBL" id="CP089277">
    <property type="protein sequence ID" value="USP78698.1"/>
    <property type="molecule type" value="Genomic_DNA"/>
</dbReference>
<dbReference type="SMART" id="SM00184">
    <property type="entry name" value="RING"/>
    <property type="match status" value="1"/>
</dbReference>
<dbReference type="GO" id="GO:0033503">
    <property type="term" value="C:HULC complex"/>
    <property type="evidence" value="ECO:0007669"/>
    <property type="project" value="TreeGrafter"/>
</dbReference>
<dbReference type="InterPro" id="IPR013083">
    <property type="entry name" value="Znf_RING/FYVE/PHD"/>
</dbReference>
<keyword evidence="8 15" id="KW-0833">Ubl conjugation pathway</keyword>
<accession>A0A9Q9DSJ3</accession>
<keyword evidence="11 15" id="KW-0175">Coiled coil</keyword>
<evidence type="ECO:0000256" key="1">
    <source>
        <dbReference type="ARBA" id="ARBA00000900"/>
    </source>
</evidence>
<organism evidence="20 21">
    <name type="scientific">Curvularia clavata</name>
    <dbReference type="NCBI Taxonomy" id="95742"/>
    <lineage>
        <taxon>Eukaryota</taxon>
        <taxon>Fungi</taxon>
        <taxon>Dikarya</taxon>
        <taxon>Ascomycota</taxon>
        <taxon>Pezizomycotina</taxon>
        <taxon>Dothideomycetes</taxon>
        <taxon>Pleosporomycetidae</taxon>
        <taxon>Pleosporales</taxon>
        <taxon>Pleosporineae</taxon>
        <taxon>Pleosporaceae</taxon>
        <taxon>Curvularia</taxon>
    </lineage>
</organism>
<dbReference type="InterPro" id="IPR013956">
    <property type="entry name" value="E3_ubiquit_lig_Bre1"/>
</dbReference>
<evidence type="ECO:0000256" key="9">
    <source>
        <dbReference type="ARBA" id="ARBA00022833"/>
    </source>
</evidence>
<feature type="coiled-coil region" evidence="16">
    <location>
        <begin position="592"/>
        <end position="619"/>
    </location>
</feature>
<dbReference type="SUPFAM" id="SSF57850">
    <property type="entry name" value="RING/U-box"/>
    <property type="match status" value="1"/>
</dbReference>
<protein>
    <recommendedName>
        <fullName evidence="15">E3 ubiquitin protein ligase</fullName>
        <ecNumber evidence="15">2.3.2.27</ecNumber>
    </recommendedName>
</protein>
<dbReference type="AlphaFoldDB" id="A0A9Q9DSJ3"/>
<evidence type="ECO:0000256" key="7">
    <source>
        <dbReference type="ARBA" id="ARBA00022771"/>
    </source>
</evidence>
<feature type="region of interest" description="Disordered" evidence="17">
    <location>
        <begin position="143"/>
        <end position="164"/>
    </location>
</feature>
<comment type="function">
    <text evidence="13">E3 ubiquitin-protein ligase that mediates monoubiquitination of histone H2B to form H2BK123ub1. H2BK123ub1 gives a specific tag for epigenetic transcriptional activation and is also a prerequisite for H3K4me and H3K79me formation.</text>
</comment>
<dbReference type="InterPro" id="IPR058643">
    <property type="entry name" value="BRE1-like_CC"/>
</dbReference>
<comment type="pathway">
    <text evidence="3 15">Protein modification; protein ubiquitination.</text>
</comment>